<evidence type="ECO:0000256" key="2">
    <source>
        <dbReference type="ARBA" id="ARBA00006143"/>
    </source>
</evidence>
<dbReference type="PANTHER" id="PTHR31272:SF6">
    <property type="entry name" value="CYTOCHROME C-TYPE BIOGENESIS CCDA-LIKE CHLOROPLASTIC PROTEIN"/>
    <property type="match status" value="1"/>
</dbReference>
<dbReference type="HOGENOM" id="CLU_053225_0_2_7"/>
<evidence type="ECO:0000256" key="5">
    <source>
        <dbReference type="ARBA" id="ARBA00022989"/>
    </source>
</evidence>
<feature type="transmembrane region" description="Helical" evidence="7">
    <location>
        <begin position="60"/>
        <end position="86"/>
    </location>
</feature>
<evidence type="ECO:0000256" key="1">
    <source>
        <dbReference type="ARBA" id="ARBA00004141"/>
    </source>
</evidence>
<dbReference type="AlphaFoldDB" id="B8JF80"/>
<keyword evidence="6 7" id="KW-0472">Membrane</keyword>
<feature type="domain" description="Cytochrome C biogenesis protein transmembrane" evidence="8">
    <location>
        <begin position="18"/>
        <end position="227"/>
    </location>
</feature>
<dbReference type="EMBL" id="CP001359">
    <property type="protein sequence ID" value="ACL64437.1"/>
    <property type="molecule type" value="Genomic_DNA"/>
</dbReference>
<evidence type="ECO:0000313" key="9">
    <source>
        <dbReference type="EMBL" id="ACL64437.1"/>
    </source>
</evidence>
<organism evidence="9 10">
    <name type="scientific">Anaeromyxobacter dehalogenans (strain ATCC BAA-258 / DSM 21875 / 2CP-1)</name>
    <dbReference type="NCBI Taxonomy" id="455488"/>
    <lineage>
        <taxon>Bacteria</taxon>
        <taxon>Pseudomonadati</taxon>
        <taxon>Myxococcota</taxon>
        <taxon>Myxococcia</taxon>
        <taxon>Myxococcales</taxon>
        <taxon>Cystobacterineae</taxon>
        <taxon>Anaeromyxobacteraceae</taxon>
        <taxon>Anaeromyxobacter</taxon>
    </lineage>
</organism>
<proteinExistence type="inferred from homology"/>
<dbReference type="KEGG" id="acp:A2cp1_1088"/>
<evidence type="ECO:0000313" key="10">
    <source>
        <dbReference type="Proteomes" id="UP000007089"/>
    </source>
</evidence>
<dbReference type="InterPro" id="IPR003834">
    <property type="entry name" value="Cyt_c_assmbl_TM_dom"/>
</dbReference>
<gene>
    <name evidence="9" type="ordered locus">A2cp1_1088</name>
</gene>
<dbReference type="Proteomes" id="UP000007089">
    <property type="component" value="Chromosome"/>
</dbReference>
<dbReference type="GO" id="GO:0016020">
    <property type="term" value="C:membrane"/>
    <property type="evidence" value="ECO:0007669"/>
    <property type="project" value="UniProtKB-SubCell"/>
</dbReference>
<accession>B8JF80</accession>
<feature type="transmembrane region" description="Helical" evidence="7">
    <location>
        <begin position="173"/>
        <end position="196"/>
    </location>
</feature>
<feature type="transmembrane region" description="Helical" evidence="7">
    <location>
        <begin position="208"/>
        <end position="228"/>
    </location>
</feature>
<evidence type="ECO:0000256" key="6">
    <source>
        <dbReference type="ARBA" id="ARBA00023136"/>
    </source>
</evidence>
<feature type="transmembrane region" description="Helical" evidence="7">
    <location>
        <begin position="132"/>
        <end position="161"/>
    </location>
</feature>
<dbReference type="InterPro" id="IPR051790">
    <property type="entry name" value="Cytochrome_c-biogenesis_DsbD"/>
</dbReference>
<evidence type="ECO:0000256" key="4">
    <source>
        <dbReference type="ARBA" id="ARBA00022748"/>
    </source>
</evidence>
<evidence type="ECO:0000256" key="3">
    <source>
        <dbReference type="ARBA" id="ARBA00022692"/>
    </source>
</evidence>
<keyword evidence="3 7" id="KW-0812">Transmembrane</keyword>
<reference evidence="9" key="1">
    <citation type="submission" date="2009-01" db="EMBL/GenBank/DDBJ databases">
        <title>Complete sequence of Anaeromyxobacter dehalogenans 2CP-1.</title>
        <authorList>
            <consortium name="US DOE Joint Genome Institute"/>
            <person name="Lucas S."/>
            <person name="Copeland A."/>
            <person name="Lapidus A."/>
            <person name="Glavina del Rio T."/>
            <person name="Dalin E."/>
            <person name="Tice H."/>
            <person name="Bruce D."/>
            <person name="Goodwin L."/>
            <person name="Pitluck S."/>
            <person name="Saunders E."/>
            <person name="Brettin T."/>
            <person name="Detter J.C."/>
            <person name="Han C."/>
            <person name="Larimer F."/>
            <person name="Land M."/>
            <person name="Hauser L."/>
            <person name="Kyrpides N."/>
            <person name="Ovchinnikova G."/>
            <person name="Beliaev A.S."/>
            <person name="Richardson P."/>
        </authorList>
    </citation>
    <scope>NUCLEOTIDE SEQUENCE</scope>
    <source>
        <strain evidence="9">2CP-1</strain>
    </source>
</reference>
<comment type="subcellular location">
    <subcellularLocation>
        <location evidence="1">Membrane</location>
        <topology evidence="1">Multi-pass membrane protein</topology>
    </subcellularLocation>
</comment>
<feature type="transmembrane region" description="Helical" evidence="7">
    <location>
        <begin position="98"/>
        <end position="120"/>
    </location>
</feature>
<feature type="transmembrane region" description="Helical" evidence="7">
    <location>
        <begin position="29"/>
        <end position="48"/>
    </location>
</feature>
<dbReference type="Pfam" id="PF02683">
    <property type="entry name" value="DsbD_TM"/>
    <property type="match status" value="1"/>
</dbReference>
<keyword evidence="5 7" id="KW-1133">Transmembrane helix</keyword>
<dbReference type="GO" id="GO:0017004">
    <property type="term" value="P:cytochrome complex assembly"/>
    <property type="evidence" value="ECO:0007669"/>
    <property type="project" value="UniProtKB-KW"/>
</dbReference>
<evidence type="ECO:0000259" key="8">
    <source>
        <dbReference type="Pfam" id="PF02683"/>
    </source>
</evidence>
<sequence length="232" mass="22913">MVGLLTAFGNAFEASLAFALPAALLWGLLSVALSPCHLSSIPLVVAYMNGGREPPSVRAALGLSTSFALGILASIAAVGVATVLLGRMAGDVGPAGNYALAAVFFAVGLNLLGVLPLPSWSVPRSAGRRGPLGALVLGAIFGAALGPCTFAFMAPLLGLAFRASGADAARGGLLVAAYAIGHTIAIVVAGASVQGVQRWLSWSAGGRAAAVLRSVAGVAVIAGGAWFVHTAT</sequence>
<dbReference type="PANTHER" id="PTHR31272">
    <property type="entry name" value="CYTOCHROME C-TYPE BIOGENESIS PROTEIN HI_1454-RELATED"/>
    <property type="match status" value="1"/>
</dbReference>
<keyword evidence="4" id="KW-0201">Cytochrome c-type biogenesis</keyword>
<name>B8JF80_ANAD2</name>
<keyword evidence="10" id="KW-1185">Reference proteome</keyword>
<comment type="similarity">
    <text evidence="2">Belongs to the DsbD family.</text>
</comment>
<dbReference type="RefSeq" id="WP_012632429.1">
    <property type="nucleotide sequence ID" value="NC_011891.1"/>
</dbReference>
<evidence type="ECO:0000256" key="7">
    <source>
        <dbReference type="SAM" id="Phobius"/>
    </source>
</evidence>
<protein>
    <submittedName>
        <fullName evidence="9">Cytochrome c biogenesis protein transmembrane region</fullName>
    </submittedName>
</protein>